<dbReference type="Pfam" id="PF00561">
    <property type="entry name" value="Abhydrolase_1"/>
    <property type="match status" value="1"/>
</dbReference>
<comment type="similarity">
    <text evidence="1">Belongs to the AB hydrolase superfamily.</text>
</comment>
<accession>A0A7G3ZFD9</accession>
<keyword evidence="5" id="KW-1185">Reference proteome</keyword>
<dbReference type="InterPro" id="IPR029058">
    <property type="entry name" value="AB_hydrolase_fold"/>
</dbReference>
<evidence type="ECO:0000256" key="2">
    <source>
        <dbReference type="ARBA" id="ARBA00022801"/>
    </source>
</evidence>
<name>A0A7G3ZFD9_9SACH</name>
<gene>
    <name evidence="4" type="ORF">HG536_0C03940</name>
</gene>
<feature type="domain" description="AB hydrolase-1" evidence="3">
    <location>
        <begin position="38"/>
        <end position="309"/>
    </location>
</feature>
<dbReference type="Proteomes" id="UP000515788">
    <property type="component" value="Chromosome 3"/>
</dbReference>
<dbReference type="GeneID" id="59325361"/>
<evidence type="ECO:0000256" key="1">
    <source>
        <dbReference type="ARBA" id="ARBA00008645"/>
    </source>
</evidence>
<dbReference type="SUPFAM" id="SSF53474">
    <property type="entry name" value="alpha/beta-Hydrolases"/>
    <property type="match status" value="1"/>
</dbReference>
<evidence type="ECO:0000313" key="5">
    <source>
        <dbReference type="Proteomes" id="UP000515788"/>
    </source>
</evidence>
<evidence type="ECO:0000313" key="4">
    <source>
        <dbReference type="EMBL" id="QLL32225.1"/>
    </source>
</evidence>
<evidence type="ECO:0000259" key="3">
    <source>
        <dbReference type="Pfam" id="PF00561"/>
    </source>
</evidence>
<dbReference type="EMBL" id="CP059248">
    <property type="protein sequence ID" value="QLL32225.1"/>
    <property type="molecule type" value="Genomic_DNA"/>
</dbReference>
<dbReference type="Gene3D" id="3.40.50.1820">
    <property type="entry name" value="alpha/beta hydrolase"/>
    <property type="match status" value="1"/>
</dbReference>
<keyword evidence="2" id="KW-0378">Hydrolase</keyword>
<protein>
    <recommendedName>
        <fullName evidence="3">AB hydrolase-1 domain-containing protein</fullName>
    </recommendedName>
</protein>
<reference evidence="4 5" key="1">
    <citation type="submission" date="2020-06" db="EMBL/GenBank/DDBJ databases">
        <title>The yeast mating-type switching endonuclease HO is a domesticated member of an unorthodox homing genetic element family.</title>
        <authorList>
            <person name="Coughlan A.Y."/>
            <person name="Lombardi L."/>
            <person name="Braun-Galleani S."/>
            <person name="Martos A.R."/>
            <person name="Galeote V."/>
            <person name="Bigey F."/>
            <person name="Dequin S."/>
            <person name="Byrne K.P."/>
            <person name="Wolfe K.H."/>
        </authorList>
    </citation>
    <scope>NUCLEOTIDE SEQUENCE [LARGE SCALE GENOMIC DNA]</scope>
    <source>
        <strain evidence="4 5">CBS764</strain>
    </source>
</reference>
<dbReference type="PANTHER" id="PTHR46118">
    <property type="entry name" value="PROTEIN ABHD11"/>
    <property type="match status" value="1"/>
</dbReference>
<dbReference type="GO" id="GO:0005739">
    <property type="term" value="C:mitochondrion"/>
    <property type="evidence" value="ECO:0007669"/>
    <property type="project" value="TreeGrafter"/>
</dbReference>
<dbReference type="AlphaFoldDB" id="A0A7G3ZFD9"/>
<dbReference type="InterPro" id="IPR000073">
    <property type="entry name" value="AB_hydrolase_1"/>
</dbReference>
<dbReference type="PANTHER" id="PTHR46118:SF4">
    <property type="entry name" value="PROTEIN ABHD11"/>
    <property type="match status" value="1"/>
</dbReference>
<sequence length="322" mass="36624">MKRFLSTKKIATKDVVDLAFRHVKPTLTTGKGDPNSQPVLINIHGIFGSSAMFRSLSGPLADQLNMDVYSIDLRNHGDSPQAFPYDFMTYAKDVINFIKTNIGPQRPVNLLGFSIGGKIGLLTTLCHQINIEKCISIDLPPYETPHLDSVVLENYALIMKIINREIRIERGSPGWKKVLLEHFKALPANKVNNGDPSLYFASGFFKVRKNDITYEDEKIHHPAEDRYIDYYLPLKQFPDLLDTLRGWPDLHGIENSQGLLQTSTPRSVLFMRGLNSCFIKEDYSLLRQFFPNAAVREFNTGHNMTVEEPEKTFQCIVDYLKA</sequence>
<dbReference type="OrthoDB" id="8119704at2759"/>
<proteinExistence type="inferred from homology"/>
<dbReference type="KEGG" id="tgb:HG536_0C03940"/>
<dbReference type="GO" id="GO:0052689">
    <property type="term" value="F:carboxylic ester hydrolase activity"/>
    <property type="evidence" value="ECO:0007669"/>
    <property type="project" value="TreeGrafter"/>
</dbReference>
<dbReference type="RefSeq" id="XP_037138900.1">
    <property type="nucleotide sequence ID" value="XM_037283004.1"/>
</dbReference>
<organism evidence="4 5">
    <name type="scientific">Torulaspora globosa</name>
    <dbReference type="NCBI Taxonomy" id="48254"/>
    <lineage>
        <taxon>Eukaryota</taxon>
        <taxon>Fungi</taxon>
        <taxon>Dikarya</taxon>
        <taxon>Ascomycota</taxon>
        <taxon>Saccharomycotina</taxon>
        <taxon>Saccharomycetes</taxon>
        <taxon>Saccharomycetales</taxon>
        <taxon>Saccharomycetaceae</taxon>
        <taxon>Torulaspora</taxon>
    </lineage>
</organism>